<dbReference type="InterPro" id="IPR036390">
    <property type="entry name" value="WH_DNA-bd_sf"/>
</dbReference>
<dbReference type="RefSeq" id="WP_025220959.1">
    <property type="nucleotide sequence ID" value="NZ_AVQD01000016.1"/>
</dbReference>
<feature type="domain" description="HTH iclR-type" evidence="1">
    <location>
        <begin position="488"/>
        <end position="551"/>
    </location>
</feature>
<dbReference type="PROSITE" id="PS51077">
    <property type="entry name" value="HTH_ICLR"/>
    <property type="match status" value="1"/>
</dbReference>
<dbReference type="Pfam" id="PF13749">
    <property type="entry name" value="HATPase_c_4"/>
    <property type="match status" value="1"/>
</dbReference>
<dbReference type="EMBL" id="AVQD01000016">
    <property type="protein sequence ID" value="KOA39161.1"/>
    <property type="molecule type" value="Genomic_DNA"/>
</dbReference>
<dbReference type="PANTHER" id="PTHR30595:SF6">
    <property type="entry name" value="SCHLAFEN ALBA-2 DOMAIN-CONTAINING PROTEIN"/>
    <property type="match status" value="1"/>
</dbReference>
<gene>
    <name evidence="2" type="ORF">BBM1128_10000</name>
</gene>
<accession>A0A0L7AV99</accession>
<reference evidence="2 3" key="1">
    <citation type="journal article" date="2015" name="Int J Genomics">
        <title>Comparative Genomics Revealed Genetic Diversity and Species/Strain-Level Differences in Carbohydrate Metabolism of Three Probiotic Bifidobacterial Species.</title>
        <authorList>
            <person name="Odamaki T."/>
            <person name="Horigome A."/>
            <person name="Sugahara H."/>
            <person name="Hashikura N."/>
            <person name="Minami J."/>
            <person name="Xiao J.Z."/>
            <person name="Abe F."/>
        </authorList>
    </citation>
    <scope>NUCLEOTIDE SEQUENCE [LARGE SCALE GENOMIC DNA]</scope>
    <source>
        <strain evidence="2 3">MCC 1128</strain>
    </source>
</reference>
<proteinExistence type="predicted"/>
<dbReference type="Gene3D" id="1.10.10.10">
    <property type="entry name" value="Winged helix-like DNA-binding domain superfamily/Winged helix DNA-binding domain"/>
    <property type="match status" value="1"/>
</dbReference>
<dbReference type="GO" id="GO:0006355">
    <property type="term" value="P:regulation of DNA-templated transcription"/>
    <property type="evidence" value="ECO:0007669"/>
    <property type="project" value="InterPro"/>
</dbReference>
<dbReference type="Pfam" id="PF04326">
    <property type="entry name" value="SLFN_AlbA_2"/>
    <property type="match status" value="1"/>
</dbReference>
<dbReference type="InterPro" id="IPR036388">
    <property type="entry name" value="WH-like_DNA-bd_sf"/>
</dbReference>
<evidence type="ECO:0000313" key="2">
    <source>
        <dbReference type="EMBL" id="KOA39161.1"/>
    </source>
</evidence>
<protein>
    <submittedName>
        <fullName evidence="2">DNA-binding protein</fullName>
    </submittedName>
</protein>
<dbReference type="SUPFAM" id="SSF46785">
    <property type="entry name" value="Winged helix' DNA-binding domain"/>
    <property type="match status" value="2"/>
</dbReference>
<keyword evidence="2" id="KW-0238">DNA-binding</keyword>
<dbReference type="Proteomes" id="UP000037193">
    <property type="component" value="Unassembled WGS sequence"/>
</dbReference>
<dbReference type="PATRIC" id="fig|1365965.3.peg.2013"/>
<comment type="caution">
    <text evidence="2">The sequence shown here is derived from an EMBL/GenBank/DDBJ whole genome shotgun (WGS) entry which is preliminary data.</text>
</comment>
<evidence type="ECO:0000313" key="3">
    <source>
        <dbReference type="Proteomes" id="UP000037193"/>
    </source>
</evidence>
<dbReference type="InterPro" id="IPR007421">
    <property type="entry name" value="Schlafen_AlbA_2_dom"/>
</dbReference>
<dbReference type="GO" id="GO:0003677">
    <property type="term" value="F:DNA binding"/>
    <property type="evidence" value="ECO:0007669"/>
    <property type="project" value="UniProtKB-KW"/>
</dbReference>
<dbReference type="AlphaFoldDB" id="A0A0L7AV99"/>
<dbReference type="InterPro" id="IPR038475">
    <property type="entry name" value="RecG_C_sf"/>
</dbReference>
<dbReference type="Gene3D" id="3.30.565.60">
    <property type="match status" value="1"/>
</dbReference>
<dbReference type="Gene3D" id="3.30.950.30">
    <property type="entry name" value="Schlafen, AAA domain"/>
    <property type="match status" value="1"/>
</dbReference>
<dbReference type="PANTHER" id="PTHR30595">
    <property type="entry name" value="GLPR-RELATED TRANSCRIPTIONAL REPRESSOR"/>
    <property type="match status" value="1"/>
</dbReference>
<evidence type="ECO:0000259" key="1">
    <source>
        <dbReference type="PROSITE" id="PS51077"/>
    </source>
</evidence>
<dbReference type="InterPro" id="IPR038461">
    <property type="entry name" value="Schlafen_AlbA_2_dom_sf"/>
</dbReference>
<dbReference type="InterPro" id="IPR005471">
    <property type="entry name" value="Tscrpt_reg_IclR_N"/>
</dbReference>
<name>A0A0L7AV99_BIFBR</name>
<organism evidence="2 3">
    <name type="scientific">Bifidobacterium breve MCC 1128</name>
    <dbReference type="NCBI Taxonomy" id="1365965"/>
    <lineage>
        <taxon>Bacteria</taxon>
        <taxon>Bacillati</taxon>
        <taxon>Actinomycetota</taxon>
        <taxon>Actinomycetes</taxon>
        <taxon>Bifidobacteriales</taxon>
        <taxon>Bifidobacteriaceae</taxon>
        <taxon>Bifidobacterium</taxon>
    </lineage>
</organism>
<sequence>MLMLPAKESLTVEFKSEQKRPQSHDEIVDNVVALANTEGGTLYLGIEDDGTVTGVCDEHRNINGLAALIFNKTVPQLPARVALLYEDEVPIVSIEVGNSQQIVSTSQGKTLQRRLKADGSPEVVPLFVSQFISRLSQQRFYDFSAQPAPEARLDDLNPDSRNKLRSHIRSANAQNSLLSFTDEDFDRALELVVDGPYGLQPSVAGLLTIGSVDAIHRSIPAASAVFQVMKGMSPKVNMDPFVLPLVDMFDRVGELMEPWNPSHEVMSGLIRVDLPDFDRGAFREAMINAFCHRDYARMGSVRFLVDDDGLTIANPGGFIEGVSEDNLLTAQPRSRNPQLALILKAAGYVERTGRGVDTIYAGSIAAGGSFPDYSQSSAEEVILFLRRVVPDEAFVTMIGDEERRRGAPLPVWSLIVLSLLREHRRLTMVQLCDFSHLEHRRIVSAVENLVEAGLVEGVGSGSSRSYMLSAQVYKRSEGLASYVRQRDIDATRRSGLVLEFAEKNDGVVTTADVMDLFGLSYISAYRLLKKLEDVGKLRREGNGPSSRYVLG</sequence>